<dbReference type="GO" id="GO:0016616">
    <property type="term" value="F:oxidoreductase activity, acting on the CH-OH group of donors, NAD or NADP as acceptor"/>
    <property type="evidence" value="ECO:0007669"/>
    <property type="project" value="TreeGrafter"/>
</dbReference>
<organism evidence="4 5">
    <name type="scientific">Phlebotomus papatasi</name>
    <name type="common">Sandfly</name>
    <dbReference type="NCBI Taxonomy" id="29031"/>
    <lineage>
        <taxon>Eukaryota</taxon>
        <taxon>Metazoa</taxon>
        <taxon>Ecdysozoa</taxon>
        <taxon>Arthropoda</taxon>
        <taxon>Hexapoda</taxon>
        <taxon>Insecta</taxon>
        <taxon>Pterygota</taxon>
        <taxon>Neoptera</taxon>
        <taxon>Endopterygota</taxon>
        <taxon>Diptera</taxon>
        <taxon>Nematocera</taxon>
        <taxon>Psychodoidea</taxon>
        <taxon>Psychodidae</taxon>
        <taxon>Phlebotomus</taxon>
        <taxon>Phlebotomus</taxon>
    </lineage>
</organism>
<dbReference type="SUPFAM" id="SSF51735">
    <property type="entry name" value="NAD(P)-binding Rossmann-fold domains"/>
    <property type="match status" value="1"/>
</dbReference>
<dbReference type="InterPro" id="IPR036291">
    <property type="entry name" value="NAD(P)-bd_dom_sf"/>
</dbReference>
<protein>
    <recommendedName>
        <fullName evidence="6">Alcohol dehydrogenase</fullName>
    </recommendedName>
</protein>
<reference evidence="4" key="1">
    <citation type="submission" date="2022-08" db="UniProtKB">
        <authorList>
            <consortium name="EnsemblMetazoa"/>
        </authorList>
    </citation>
    <scope>IDENTIFICATION</scope>
    <source>
        <strain evidence="4">Israel</strain>
    </source>
</reference>
<dbReference type="VEuPathDB" id="VectorBase:PPAI006140"/>
<dbReference type="PRINTS" id="PR00081">
    <property type="entry name" value="GDHRDH"/>
</dbReference>
<accession>A0A1B0DE17</accession>
<evidence type="ECO:0000256" key="2">
    <source>
        <dbReference type="ARBA" id="ARBA00023002"/>
    </source>
</evidence>
<keyword evidence="2" id="KW-0560">Oxidoreductase</keyword>
<dbReference type="Pfam" id="PF00106">
    <property type="entry name" value="adh_short"/>
    <property type="match status" value="1"/>
</dbReference>
<evidence type="ECO:0000256" key="1">
    <source>
        <dbReference type="ARBA" id="ARBA00006484"/>
    </source>
</evidence>
<dbReference type="PANTHER" id="PTHR44229">
    <property type="entry name" value="15-HYDROXYPROSTAGLANDIN DEHYDROGENASE [NAD(+)]"/>
    <property type="match status" value="1"/>
</dbReference>
<dbReference type="GO" id="GO:0005737">
    <property type="term" value="C:cytoplasm"/>
    <property type="evidence" value="ECO:0007669"/>
    <property type="project" value="TreeGrafter"/>
</dbReference>
<dbReference type="EMBL" id="AJVK01014689">
    <property type="status" value="NOT_ANNOTATED_CDS"/>
    <property type="molecule type" value="Genomic_DNA"/>
</dbReference>
<keyword evidence="5" id="KW-1185">Reference proteome</keyword>
<dbReference type="PRINTS" id="PR00080">
    <property type="entry name" value="SDRFAMILY"/>
</dbReference>
<dbReference type="PROSITE" id="PS00061">
    <property type="entry name" value="ADH_SHORT"/>
    <property type="match status" value="1"/>
</dbReference>
<dbReference type="EnsemblMetazoa" id="PPAI006140-RA">
    <property type="protein sequence ID" value="PPAI006140-PA"/>
    <property type="gene ID" value="PPAI006140"/>
</dbReference>
<comment type="similarity">
    <text evidence="1 3">Belongs to the short-chain dehydrogenases/reductases (SDR) family.</text>
</comment>
<evidence type="ECO:0008006" key="6">
    <source>
        <dbReference type="Google" id="ProtNLM"/>
    </source>
</evidence>
<dbReference type="AlphaFoldDB" id="A0A1B0DE17"/>
<evidence type="ECO:0000313" key="5">
    <source>
        <dbReference type="Proteomes" id="UP000092462"/>
    </source>
</evidence>
<dbReference type="InterPro" id="IPR020904">
    <property type="entry name" value="Sc_DH/Rdtase_CS"/>
</dbReference>
<dbReference type="Proteomes" id="UP000092462">
    <property type="component" value="Unassembled WGS sequence"/>
</dbReference>
<dbReference type="InterPro" id="IPR002347">
    <property type="entry name" value="SDR_fam"/>
</dbReference>
<sequence>MSLCDKAVLVTGACSGIGYAIAQELLKNNLKTLVVLDIHSKPECIDNWKDQYPKISIKYFMVNVAVDEEIKQCYEAIAKDLGTLDIVINCAGILDESDYVKMLNVNLGGVIGSTFRAIENMRKDVKGHGGVIVNISSILGLDPASVIPTYSATKHAIIAFHRSVSFGNDNMGIKFICICPGFTATPLYKNARKPGFYFNFGEEKLKMMKDANIKKQTPEVIAVGLVRLLDEAKNGSVWVIEDSEWREQTFPKLKY</sequence>
<dbReference type="PANTHER" id="PTHR44229:SF8">
    <property type="entry name" value="ALCOHOL DEHYDROGENASE-RELATED"/>
    <property type="match status" value="1"/>
</dbReference>
<evidence type="ECO:0000313" key="4">
    <source>
        <dbReference type="EnsemblMetazoa" id="PPAI006140-PA"/>
    </source>
</evidence>
<evidence type="ECO:0000256" key="3">
    <source>
        <dbReference type="RuleBase" id="RU000363"/>
    </source>
</evidence>
<name>A0A1B0DE17_PHLPP</name>
<dbReference type="FunFam" id="3.40.50.720:FF:000149">
    <property type="entry name" value="15-hydroxyprostaglandin dehydrogenase [NAD(+)]"/>
    <property type="match status" value="1"/>
</dbReference>
<proteinExistence type="inferred from homology"/>
<dbReference type="Gene3D" id="3.40.50.720">
    <property type="entry name" value="NAD(P)-binding Rossmann-like Domain"/>
    <property type="match status" value="1"/>
</dbReference>
<dbReference type="VEuPathDB" id="VectorBase:PPAPM1_007813"/>